<evidence type="ECO:0000313" key="5">
    <source>
        <dbReference type="Proteomes" id="UP000092460"/>
    </source>
</evidence>
<dbReference type="Pfam" id="PF13638">
    <property type="entry name" value="PIN_4"/>
    <property type="match status" value="1"/>
</dbReference>
<dbReference type="InterPro" id="IPR045153">
    <property type="entry name" value="Est1/Ebs1-like"/>
</dbReference>
<dbReference type="GO" id="GO:0005697">
    <property type="term" value="C:telomerase holoenzyme complex"/>
    <property type="evidence" value="ECO:0007669"/>
    <property type="project" value="TreeGrafter"/>
</dbReference>
<feature type="region of interest" description="Disordered" evidence="2">
    <location>
        <begin position="333"/>
        <end position="355"/>
    </location>
</feature>
<dbReference type="SUPFAM" id="SSF48452">
    <property type="entry name" value="TPR-like"/>
    <property type="match status" value="1"/>
</dbReference>
<dbReference type="GO" id="GO:0000184">
    <property type="term" value="P:nuclear-transcribed mRNA catabolic process, nonsense-mediated decay"/>
    <property type="evidence" value="ECO:0007669"/>
    <property type="project" value="UniProtKB-KW"/>
</dbReference>
<evidence type="ECO:0000256" key="1">
    <source>
        <dbReference type="ARBA" id="ARBA00023161"/>
    </source>
</evidence>
<dbReference type="STRING" id="67801.A0A1B0BXE4"/>
<dbReference type="GO" id="GO:0070034">
    <property type="term" value="F:telomerase RNA binding"/>
    <property type="evidence" value="ECO:0007669"/>
    <property type="project" value="TreeGrafter"/>
</dbReference>
<dbReference type="GO" id="GO:0042162">
    <property type="term" value="F:telomeric DNA binding"/>
    <property type="evidence" value="ECO:0007669"/>
    <property type="project" value="TreeGrafter"/>
</dbReference>
<dbReference type="PANTHER" id="PTHR15696">
    <property type="entry name" value="SMG-7 SUPPRESSOR WITH MORPHOLOGICAL EFFECT ON GENITALIA PROTEIN 7"/>
    <property type="match status" value="1"/>
</dbReference>
<dbReference type="PROSITE" id="PS50896">
    <property type="entry name" value="LISH"/>
    <property type="match status" value="1"/>
</dbReference>
<dbReference type="SMART" id="SM00670">
    <property type="entry name" value="PINc"/>
    <property type="match status" value="1"/>
</dbReference>
<dbReference type="InterPro" id="IPR011990">
    <property type="entry name" value="TPR-like_helical_dom_sf"/>
</dbReference>
<evidence type="ECO:0000259" key="3">
    <source>
        <dbReference type="SMART" id="SM00670"/>
    </source>
</evidence>
<sequence>EIKRENTYVKDDFTLRAKNLGISSLLCLLNLCNCLTSEDLGGHNAIYSVWLELGQQVFKGPSDYSIMEPSTSLMRSALEHLKSHRELFKQMAQNDLEKEDVWTLSEDFDVLMDMFSDNDWPEIILQMDLAFANMQVAFLDNLLKEYLVFRGFSNTLKALDSELKNEKDESFRAEKVMDQFNQSIQTHDLQSLLILWKHLDSYLFSKLEHTYSVATKKLENSLLKLYLVNAYNHNKTDKVSEFFSKLATSLQQQGEWKDWFYLPFCRNAEELPQFSLYFTKHWQDSLQLSLRNFLTTVYQCLPQPSFVHAEQESTLIRHLQEENTLLKYRLERASQQQRSTPQTTQINTSIPSGDNRLRSLSRTQHLSDIQPFDVSPPNHVVDDFYIIASEVNSTSQSSDGQSRGLKMLIRNIGSVSSPGRGRRDNNGVNEKTSKRRSGNLPKRLQDKFIASGNQQGNETHNSKTKVAENVSTHVEEVSSSRDATVPRDSSGADKESGITAINYFLCLSGDTKESLNSESGPVLENRGLTCMEKHRRADEKYENLLSMPGVIRLNTDDSKTLSESHNTGIDFCNHYMHTLQYQKHDSNASPDRQTVLSAPSPSWINSLSDAYKKPIADLYESMLRMIMHNQILENWQKFKHIRTELQNTFRKLLIDHIKFCCEHKVDSFFWKILFYNVRGYLKQEATARSKKYMISLIEDGLKFYKDLYQHLAKKHLARLQETDNSHETSHRSHYKNVLIAKVTAQKLLICLGDLWRYKIKEHQGQDYSEAAKCYQQAQSLIPSNGIPYNQLAIVSIYSRKKLDAIYFHMRNLMSMNATQSARESLLILFDEIRKKHHESEMKTSPIRQKYRCNAKSSKFMRKEVWIYPDGMRCLHRTDCTDCNGSNYKLAVSEEKRLMEMDPEELLRRIVSLYLYVIGKLFTGVGMEQIQENQRKFILELSVLLMNEKAQLPRSHFLKIVALNIFVLETNMKKETQRYHAFNFCNQIFGVILRKANGFLSDLKDNSGKYDDQSFFDLNTLLQFLRIYTIWLTINVNIWEPVKSKDQITCDCWPELERLFNLIKQENLNLSSEEDILLEEDLFLSGFTPISNLMAKTTHDMVCSEESLQYKSRMLKILDFEQVYVKNKSRVQFSEGPHFVAEDLNSDIKRVLDDLQSTKTIIRTKQIGQFEGPSKEISINNLNEISNRKSLKSSVTDNALDNKISHLTKLKKELEAQSNAKRMYHNKLNEILKLVDTKVYIEVRPKCLLPDTNCFIDCLKDFERILQEFKCYSLVIPLTVIKELDGLSKGVKLNHTGNWQKQRIHHYDDVSTRAKKSLEFIKSSKNYIKCATTKGSIINPSLFALVEEENISNDDKILATAVAMSKTMSSETSSDGRCFIQTELVLITTDRNLRVKALSRNLAVSELPEFLQWAQNCNS</sequence>
<dbReference type="EnsemblMetazoa" id="GPPI043416-RA">
    <property type="protein sequence ID" value="GPPI043416-PA"/>
    <property type="gene ID" value="GPPI043416"/>
</dbReference>
<dbReference type="InterPro" id="IPR029060">
    <property type="entry name" value="PIN-like_dom_sf"/>
</dbReference>
<keyword evidence="1" id="KW-0866">Nonsense-mediated mRNA decay</keyword>
<proteinExistence type="predicted"/>
<dbReference type="Pfam" id="PF23138">
    <property type="entry name" value="CTLH_Armc9"/>
    <property type="match status" value="1"/>
</dbReference>
<name>A0A1B0BXE4_9MUSC</name>
<dbReference type="InterPro" id="IPR002716">
    <property type="entry name" value="PIN_dom"/>
</dbReference>
<dbReference type="EMBL" id="JXJN01022192">
    <property type="status" value="NOT_ANNOTATED_CDS"/>
    <property type="molecule type" value="Genomic_DNA"/>
</dbReference>
<feature type="domain" description="PIN" evidence="3">
    <location>
        <begin position="1245"/>
        <end position="1394"/>
    </location>
</feature>
<dbReference type="PANTHER" id="PTHR15696:SF0">
    <property type="entry name" value="TELOMERASE-BINDING PROTEIN EST1A"/>
    <property type="match status" value="1"/>
</dbReference>
<protein>
    <recommendedName>
        <fullName evidence="3">PIN domain-containing protein</fullName>
    </recommendedName>
</protein>
<feature type="region of interest" description="Disordered" evidence="2">
    <location>
        <begin position="411"/>
        <end position="493"/>
    </location>
</feature>
<reference evidence="5" key="1">
    <citation type="submission" date="2015-01" db="EMBL/GenBank/DDBJ databases">
        <authorList>
            <person name="Aksoy S."/>
            <person name="Warren W."/>
            <person name="Wilson R.K."/>
        </authorList>
    </citation>
    <scope>NUCLEOTIDE SEQUENCE [LARGE SCALE GENOMIC DNA]</scope>
    <source>
        <strain evidence="5">IAEA</strain>
    </source>
</reference>
<dbReference type="FunFam" id="3.40.50.1010:FF:000047">
    <property type="entry name" value="Blast:Telomerase-binding protein EST1A"/>
    <property type="match status" value="1"/>
</dbReference>
<dbReference type="InterPro" id="IPR006594">
    <property type="entry name" value="LisH"/>
</dbReference>
<reference evidence="4" key="2">
    <citation type="submission" date="2020-05" db="UniProtKB">
        <authorList>
            <consortium name="EnsemblMetazoa"/>
        </authorList>
    </citation>
    <scope>IDENTIFICATION</scope>
    <source>
        <strain evidence="4">IAEA</strain>
    </source>
</reference>
<feature type="compositionally biased region" description="Low complexity" evidence="2">
    <location>
        <begin position="334"/>
        <end position="345"/>
    </location>
</feature>
<feature type="compositionally biased region" description="Polar residues" evidence="2">
    <location>
        <begin position="346"/>
        <end position="355"/>
    </location>
</feature>
<organism evidence="4 5">
    <name type="scientific">Glossina palpalis gambiensis</name>
    <dbReference type="NCBI Taxonomy" id="67801"/>
    <lineage>
        <taxon>Eukaryota</taxon>
        <taxon>Metazoa</taxon>
        <taxon>Ecdysozoa</taxon>
        <taxon>Arthropoda</taxon>
        <taxon>Hexapoda</taxon>
        <taxon>Insecta</taxon>
        <taxon>Pterygota</taxon>
        <taxon>Neoptera</taxon>
        <taxon>Endopterygota</taxon>
        <taxon>Diptera</taxon>
        <taxon>Brachycera</taxon>
        <taxon>Muscomorpha</taxon>
        <taxon>Hippoboscoidea</taxon>
        <taxon>Glossinidae</taxon>
        <taxon>Glossina</taxon>
    </lineage>
</organism>
<dbReference type="InterPro" id="IPR018834">
    <property type="entry name" value="DNA/RNA-bd_Est1-type"/>
</dbReference>
<accession>A0A1B0BXE4</accession>
<dbReference type="Proteomes" id="UP000092460">
    <property type="component" value="Unassembled WGS sequence"/>
</dbReference>
<dbReference type="InterPro" id="IPR056327">
    <property type="entry name" value="ARMC9_CTLH-like_dom"/>
</dbReference>
<dbReference type="Pfam" id="PF10373">
    <property type="entry name" value="EST1_DNA_bind"/>
    <property type="match status" value="1"/>
</dbReference>
<evidence type="ECO:0000256" key="2">
    <source>
        <dbReference type="SAM" id="MobiDB-lite"/>
    </source>
</evidence>
<dbReference type="Pfam" id="PF25567">
    <property type="entry name" value="TPR_SYO1"/>
    <property type="match status" value="1"/>
</dbReference>
<dbReference type="Gene3D" id="1.25.40.10">
    <property type="entry name" value="Tetratricopeptide repeat domain"/>
    <property type="match status" value="1"/>
</dbReference>
<dbReference type="SUPFAM" id="SSF88723">
    <property type="entry name" value="PIN domain-like"/>
    <property type="match status" value="1"/>
</dbReference>
<dbReference type="Gene3D" id="3.40.50.1010">
    <property type="entry name" value="5'-nuclease"/>
    <property type="match status" value="1"/>
</dbReference>
<keyword evidence="5" id="KW-1185">Reference proteome</keyword>
<evidence type="ECO:0000313" key="4">
    <source>
        <dbReference type="EnsemblMetazoa" id="GPPI043416-PA"/>
    </source>
</evidence>
<dbReference type="InterPro" id="IPR057990">
    <property type="entry name" value="TPR_SYO1"/>
</dbReference>
<dbReference type="VEuPathDB" id="VectorBase:GPPI043416"/>